<feature type="active site" evidence="6">
    <location>
        <position position="17"/>
    </location>
</feature>
<organism evidence="8">
    <name type="scientific">Burkholderia stagnalis</name>
    <dbReference type="NCBI Taxonomy" id="1503054"/>
    <lineage>
        <taxon>Bacteria</taxon>
        <taxon>Pseudomonadati</taxon>
        <taxon>Pseudomonadota</taxon>
        <taxon>Betaproteobacteria</taxon>
        <taxon>Burkholderiales</taxon>
        <taxon>Burkholderiaceae</taxon>
        <taxon>Burkholderia</taxon>
        <taxon>Burkholderia cepacia complex</taxon>
    </lineage>
</organism>
<accession>A0A108G8D1</accession>
<gene>
    <name evidence="8" type="ORF">WT44_31700</name>
</gene>
<evidence type="ECO:0000256" key="2">
    <source>
        <dbReference type="ARBA" id="ARBA00013064"/>
    </source>
</evidence>
<keyword evidence="3" id="KW-0378">Hydrolase</keyword>
<sequence length="165" mass="17984">MRPVATLLVVCIGNVCRSPMAEALFRARLPGIDVQSAGIGARDGQAADPHAVDLMRARGFDITSHRARRLLPSLGARADLILAMDLDQKRRLEHHLPALRGRVFRLGMPVASTGQPDGFDVPDPYLGPRASFEHSLRLIERGVDAWCARLAPSLPSTPQPPESNR</sequence>
<dbReference type="EMBL" id="LPHB01000093">
    <property type="protein sequence ID" value="KWA52238.1"/>
    <property type="molecule type" value="Genomic_DNA"/>
</dbReference>
<dbReference type="PANTHER" id="PTHR11717:SF31">
    <property type="entry name" value="LOW MOLECULAR WEIGHT PROTEIN-TYROSINE-PHOSPHATASE ETP-RELATED"/>
    <property type="match status" value="1"/>
</dbReference>
<evidence type="ECO:0000256" key="3">
    <source>
        <dbReference type="ARBA" id="ARBA00022801"/>
    </source>
</evidence>
<evidence type="ECO:0000256" key="4">
    <source>
        <dbReference type="ARBA" id="ARBA00022912"/>
    </source>
</evidence>
<dbReference type="CDD" id="cd16343">
    <property type="entry name" value="LMWPTP"/>
    <property type="match status" value="1"/>
</dbReference>
<dbReference type="SMART" id="SM00226">
    <property type="entry name" value="LMWPc"/>
    <property type="match status" value="1"/>
</dbReference>
<comment type="similarity">
    <text evidence="1">Belongs to the low molecular weight phosphotyrosine protein phosphatase family.</text>
</comment>
<dbReference type="STRING" id="1503054.WT74_31915"/>
<proteinExistence type="inferred from homology"/>
<evidence type="ECO:0000313" key="8">
    <source>
        <dbReference type="EMBL" id="KWA52238.1"/>
    </source>
</evidence>
<evidence type="ECO:0000256" key="1">
    <source>
        <dbReference type="ARBA" id="ARBA00011063"/>
    </source>
</evidence>
<dbReference type="InterPro" id="IPR017867">
    <property type="entry name" value="Tyr_phospatase_low_mol_wt"/>
</dbReference>
<dbReference type="GO" id="GO:0004725">
    <property type="term" value="F:protein tyrosine phosphatase activity"/>
    <property type="evidence" value="ECO:0007669"/>
    <property type="project" value="UniProtKB-EC"/>
</dbReference>
<dbReference type="PANTHER" id="PTHR11717">
    <property type="entry name" value="LOW MOLECULAR WEIGHT PROTEIN TYROSINE PHOSPHATASE"/>
    <property type="match status" value="1"/>
</dbReference>
<evidence type="ECO:0000256" key="6">
    <source>
        <dbReference type="PIRSR" id="PIRSR617867-1"/>
    </source>
</evidence>
<dbReference type="AlphaFoldDB" id="A0A108G8D1"/>
<comment type="caution">
    <text evidence="8">The sequence shown here is derived from an EMBL/GenBank/DDBJ whole genome shotgun (WGS) entry which is preliminary data.</text>
</comment>
<evidence type="ECO:0000313" key="9">
    <source>
        <dbReference type="Proteomes" id="UP000068603"/>
    </source>
</evidence>
<dbReference type="SUPFAM" id="SSF52788">
    <property type="entry name" value="Phosphotyrosine protein phosphatases I"/>
    <property type="match status" value="1"/>
</dbReference>
<comment type="catalytic activity">
    <reaction evidence="5">
        <text>O-phospho-L-tyrosyl-[protein] + H2O = L-tyrosyl-[protein] + phosphate</text>
        <dbReference type="Rhea" id="RHEA:10684"/>
        <dbReference type="Rhea" id="RHEA-COMP:10136"/>
        <dbReference type="Rhea" id="RHEA-COMP:20101"/>
        <dbReference type="ChEBI" id="CHEBI:15377"/>
        <dbReference type="ChEBI" id="CHEBI:43474"/>
        <dbReference type="ChEBI" id="CHEBI:46858"/>
        <dbReference type="ChEBI" id="CHEBI:61978"/>
        <dbReference type="EC" id="3.1.3.48"/>
    </reaction>
</comment>
<dbReference type="RefSeq" id="WP_060148870.1">
    <property type="nucleotide sequence ID" value="NZ_LPGD01000034.1"/>
</dbReference>
<protein>
    <recommendedName>
        <fullName evidence="2">protein-tyrosine-phosphatase</fullName>
        <ecNumber evidence="2">3.1.3.48</ecNumber>
    </recommendedName>
</protein>
<dbReference type="InterPro" id="IPR036196">
    <property type="entry name" value="Ptyr_pPase_sf"/>
</dbReference>
<dbReference type="PRINTS" id="PR00719">
    <property type="entry name" value="LMWPTPASE"/>
</dbReference>
<feature type="active site" description="Nucleophile" evidence="6">
    <location>
        <position position="11"/>
    </location>
</feature>
<feature type="domain" description="Phosphotyrosine protein phosphatase I" evidence="7">
    <location>
        <begin position="5"/>
        <end position="149"/>
    </location>
</feature>
<dbReference type="InterPro" id="IPR050438">
    <property type="entry name" value="LMW_PTPase"/>
</dbReference>
<dbReference type="EC" id="3.1.3.48" evidence="2"/>
<dbReference type="Pfam" id="PF01451">
    <property type="entry name" value="LMWPc"/>
    <property type="match status" value="1"/>
</dbReference>
<dbReference type="Proteomes" id="UP000068603">
    <property type="component" value="Unassembled WGS sequence"/>
</dbReference>
<dbReference type="InterPro" id="IPR023485">
    <property type="entry name" value="Ptyr_pPase"/>
</dbReference>
<feature type="active site" description="Proton donor" evidence="6">
    <location>
        <position position="123"/>
    </location>
</feature>
<reference evidence="8 9" key="1">
    <citation type="submission" date="2015-11" db="EMBL/GenBank/DDBJ databases">
        <title>Expanding the genomic diversity of Burkholderia species for the development of highly accurate diagnostics.</title>
        <authorList>
            <person name="Sahl J."/>
            <person name="Keim P."/>
            <person name="Wagner D."/>
        </authorList>
    </citation>
    <scope>NUCLEOTIDE SEQUENCE [LARGE SCALE GENOMIC DNA]</scope>
    <source>
        <strain evidence="8 9">MSMB1960WGS</strain>
    </source>
</reference>
<evidence type="ECO:0000259" key="7">
    <source>
        <dbReference type="SMART" id="SM00226"/>
    </source>
</evidence>
<dbReference type="Gene3D" id="3.40.50.2300">
    <property type="match status" value="1"/>
</dbReference>
<evidence type="ECO:0000256" key="5">
    <source>
        <dbReference type="ARBA" id="ARBA00051722"/>
    </source>
</evidence>
<name>A0A108G8D1_9BURK</name>
<keyword evidence="4" id="KW-0904">Protein phosphatase</keyword>